<keyword evidence="1" id="KW-0812">Transmembrane</keyword>
<dbReference type="AlphaFoldDB" id="B9L635"/>
<proteinExistence type="predicted"/>
<keyword evidence="1" id="KW-0472">Membrane</keyword>
<keyword evidence="1" id="KW-1133">Transmembrane helix</keyword>
<protein>
    <recommendedName>
        <fullName evidence="4">HEAT repeat domain-containing protein</fullName>
    </recommendedName>
</protein>
<dbReference type="KEGG" id="nam:NAMH_1431"/>
<dbReference type="SUPFAM" id="SSF48371">
    <property type="entry name" value="ARM repeat"/>
    <property type="match status" value="1"/>
</dbReference>
<dbReference type="EMBL" id="CP001279">
    <property type="protein sequence ID" value="ACM92353.1"/>
    <property type="molecule type" value="Genomic_DNA"/>
</dbReference>
<organism evidence="2 3">
    <name type="scientific">Nautilia profundicola (strain ATCC BAA-1463 / DSM 18972 / AmH)</name>
    <dbReference type="NCBI Taxonomy" id="598659"/>
    <lineage>
        <taxon>Bacteria</taxon>
        <taxon>Pseudomonadati</taxon>
        <taxon>Campylobacterota</taxon>
        <taxon>Epsilonproteobacteria</taxon>
        <taxon>Nautiliales</taxon>
        <taxon>Nautiliaceae</taxon>
        <taxon>Nautilia</taxon>
    </lineage>
</organism>
<dbReference type="HOGENOM" id="CLU_061179_1_0_7"/>
<evidence type="ECO:0008006" key="4">
    <source>
        <dbReference type="Google" id="ProtNLM"/>
    </source>
</evidence>
<evidence type="ECO:0000313" key="2">
    <source>
        <dbReference type="EMBL" id="ACM92353.1"/>
    </source>
</evidence>
<feature type="transmembrane region" description="Helical" evidence="1">
    <location>
        <begin position="16"/>
        <end position="44"/>
    </location>
</feature>
<dbReference type="STRING" id="598659.NAMH_1431"/>
<evidence type="ECO:0000256" key="1">
    <source>
        <dbReference type="SAM" id="Phobius"/>
    </source>
</evidence>
<dbReference type="InterPro" id="IPR016024">
    <property type="entry name" value="ARM-type_fold"/>
</dbReference>
<accession>B9L635</accession>
<name>B9L635_NAUPA</name>
<reference evidence="2 3" key="1">
    <citation type="journal article" date="2009" name="PLoS Genet.">
        <title>Adaptations to submarine hydrothermal environments exemplified by the genome of Nautilia profundicola.</title>
        <authorList>
            <person name="Campbell B.J."/>
            <person name="Smith J.L."/>
            <person name="Hanson T.E."/>
            <person name="Klotz M.G."/>
            <person name="Stein L.Y."/>
            <person name="Lee C.K."/>
            <person name="Wu D."/>
            <person name="Robinson J.M."/>
            <person name="Khouri H.M."/>
            <person name="Eisen J.A."/>
            <person name="Cary S.C."/>
        </authorList>
    </citation>
    <scope>NUCLEOTIDE SEQUENCE [LARGE SCALE GENOMIC DNA]</scope>
    <source>
        <strain evidence="3">ATCC BAA-1463 / DSM 18972 / AmH</strain>
    </source>
</reference>
<keyword evidence="3" id="KW-1185">Reference proteome</keyword>
<sequence>MSFSLFKEFNVETRKYFIFLFVFMFVFFMPVLAYIGLLIFYLILIKKTKKTEDDFKHIEVEKLLTMDELLLIKRFLGEGAIVSYITNQDLNPDLRLKAFIIISEIISPLSIQFLKFGLRDKNDEIRLLCFSLINSLDEKINNEIFKLNKILKNSNAKDLKLKLAKLYWEMIYLQLADETFKEYYINNIIDILKNNSSKEAKMILLRVYLMKKDYENVSKILEQLEINSDTVTYFIEAAYYKKDFKTVKKLIEQYPEIKYIEKFYNIYRLWHDT</sequence>
<evidence type="ECO:0000313" key="3">
    <source>
        <dbReference type="Proteomes" id="UP000000448"/>
    </source>
</evidence>
<dbReference type="Proteomes" id="UP000000448">
    <property type="component" value="Chromosome"/>
</dbReference>
<dbReference type="eggNOG" id="COG4783">
    <property type="taxonomic scope" value="Bacteria"/>
</dbReference>
<gene>
    <name evidence="2" type="ordered locus">NAMH_1431</name>
</gene>